<dbReference type="PROSITE" id="PS50800">
    <property type="entry name" value="SAP"/>
    <property type="match status" value="1"/>
</dbReference>
<dbReference type="InterPro" id="IPR025224">
    <property type="entry name" value="CCAR1/CCAR2"/>
</dbReference>
<dbReference type="GO" id="GO:0006355">
    <property type="term" value="P:regulation of DNA-templated transcription"/>
    <property type="evidence" value="ECO:0007669"/>
    <property type="project" value="InterPro"/>
</dbReference>
<gene>
    <name evidence="7" type="ORF">DIABBA_LOCUS11409</name>
</gene>
<dbReference type="PANTHER" id="PTHR14304">
    <property type="entry name" value="CELL DIVISION CYCLE AND APOPTOSIS REGULATOR PROTEIN"/>
    <property type="match status" value="1"/>
</dbReference>
<keyword evidence="4" id="KW-0175">Coiled coil</keyword>
<feature type="compositionally biased region" description="Polar residues" evidence="5">
    <location>
        <begin position="183"/>
        <end position="195"/>
    </location>
</feature>
<feature type="region of interest" description="Disordered" evidence="5">
    <location>
        <begin position="725"/>
        <end position="805"/>
    </location>
</feature>
<dbReference type="Pfam" id="PF14444">
    <property type="entry name" value="S1-like"/>
    <property type="match status" value="1"/>
</dbReference>
<accession>A0A9P0GVU2</accession>
<evidence type="ECO:0000256" key="3">
    <source>
        <dbReference type="ARBA" id="ARBA00022553"/>
    </source>
</evidence>
<feature type="compositionally biased region" description="Basic and acidic residues" evidence="5">
    <location>
        <begin position="603"/>
        <end position="618"/>
    </location>
</feature>
<dbReference type="GO" id="GO:0005634">
    <property type="term" value="C:nucleus"/>
    <property type="evidence" value="ECO:0007669"/>
    <property type="project" value="TreeGrafter"/>
</dbReference>
<dbReference type="SMART" id="SM00513">
    <property type="entry name" value="SAP"/>
    <property type="match status" value="1"/>
</dbReference>
<dbReference type="Proteomes" id="UP001153709">
    <property type="component" value="Chromosome 7"/>
</dbReference>
<dbReference type="EMBL" id="OU898282">
    <property type="protein sequence ID" value="CAH1283996.1"/>
    <property type="molecule type" value="Genomic_DNA"/>
</dbReference>
<feature type="compositionally biased region" description="Basic and acidic residues" evidence="5">
    <location>
        <begin position="227"/>
        <end position="240"/>
    </location>
</feature>
<evidence type="ECO:0000313" key="8">
    <source>
        <dbReference type="Proteomes" id="UP001153709"/>
    </source>
</evidence>
<feature type="region of interest" description="Disordered" evidence="5">
    <location>
        <begin position="603"/>
        <end position="626"/>
    </location>
</feature>
<evidence type="ECO:0000256" key="1">
    <source>
        <dbReference type="ARBA" id="ARBA00004496"/>
    </source>
</evidence>
<feature type="compositionally biased region" description="Basic and acidic residues" evidence="5">
    <location>
        <begin position="197"/>
        <end position="214"/>
    </location>
</feature>
<dbReference type="InterPro" id="IPR025954">
    <property type="entry name" value="DBC1/CARP1_inactive_NUDIX"/>
</dbReference>
<sequence length="805" mass="92096">MNNNIGYNNKAWGRSNQNSANLMNQNQLQSQPTGLGNMVPFPGNQPLFQNAMGVQQQNLGLGLQQIHNAITAAAPLGSQVANNPIFQQVSYPNRGLNPKAFQSNMSLQNNQNNGSGRQRVFTGKVTQMHDNFGLVDEEVVFQMNVCVMGSRPTVGDRVLVEAQNTPNMPFKWNATRIQVITGSQSRSYGNSNYVPQSDRRRRDGKGRDRSRDRDRDDDEVDRKRRREDRVRERERDDRKSPLRKRSKSRSRSPKGVRRRPRIIPRYMVQIPKINLDLDSGDVLEIKRRYKNMYIPSDFFFTSIKWVDSFPADKPFAINKPCSFHVMHKDVDPIIENRSSDPPDADYLFSAKVMLMSTPGLEEIYHRCCALADDKDNDDKDYVHPTRLIDFLIGLRGKNETMAIGGAWSPSLDGENPKEDPTVLIRTAIRTCKSLTGIDLSNCTQWYRFLELYYRRSESTYKGKTIPARVETVVLFLPDVWSCLPTRVEWDDLQNSYKKQCERILTQPETAAVDADDGAGAAESGGSGDPASRIADSSGDQSSPADEKEDEASSDKLEPTHHSQLDPKTMVVNDLRTELTARGLSAKGLKSQLVARLMKALASEAEKSEAKEKETKEVESESETSVVEVKKEVEEKKMDDKEKALLERRHTLPEHPQIIVHPSKTAKSGKFECTTMSLSLLLDYRPEDSKEHSFEVSLFAELFNEMLSRDFGFNIYKSLYELPEKKEEKKDKKESEGKEEKKDDKAEVRKAVTVRRKQRSWKKSVIQQRKKKTTRRIRHQMEIRKRRNLTMIVKKERSGKGRRKKR</sequence>
<dbReference type="Pfam" id="PF02037">
    <property type="entry name" value="SAP"/>
    <property type="match status" value="1"/>
</dbReference>
<dbReference type="AlphaFoldDB" id="A0A9P0GVU2"/>
<evidence type="ECO:0000256" key="5">
    <source>
        <dbReference type="SAM" id="MobiDB-lite"/>
    </source>
</evidence>
<dbReference type="InterPro" id="IPR045353">
    <property type="entry name" value="LAIKA"/>
</dbReference>
<keyword evidence="8" id="KW-1185">Reference proteome</keyword>
<dbReference type="SMART" id="SM01122">
    <property type="entry name" value="DBC1"/>
    <property type="match status" value="1"/>
</dbReference>
<dbReference type="InterPro" id="IPR003034">
    <property type="entry name" value="SAP_dom"/>
</dbReference>
<feature type="region of interest" description="Disordered" evidence="5">
    <location>
        <begin position="183"/>
        <end position="263"/>
    </location>
</feature>
<feature type="region of interest" description="Disordered" evidence="5">
    <location>
        <begin position="508"/>
        <end position="570"/>
    </location>
</feature>
<dbReference type="Pfam" id="PF14443">
    <property type="entry name" value="DBC1"/>
    <property type="match status" value="1"/>
</dbReference>
<dbReference type="InterPro" id="IPR036361">
    <property type="entry name" value="SAP_dom_sf"/>
</dbReference>
<evidence type="ECO:0000259" key="6">
    <source>
        <dbReference type="PROSITE" id="PS50800"/>
    </source>
</evidence>
<feature type="compositionally biased region" description="Basic residues" evidence="5">
    <location>
        <begin position="751"/>
        <end position="787"/>
    </location>
</feature>
<organism evidence="7 8">
    <name type="scientific">Diabrotica balteata</name>
    <name type="common">Banded cucumber beetle</name>
    <dbReference type="NCBI Taxonomy" id="107213"/>
    <lineage>
        <taxon>Eukaryota</taxon>
        <taxon>Metazoa</taxon>
        <taxon>Ecdysozoa</taxon>
        <taxon>Arthropoda</taxon>
        <taxon>Hexapoda</taxon>
        <taxon>Insecta</taxon>
        <taxon>Pterygota</taxon>
        <taxon>Neoptera</taxon>
        <taxon>Endopterygota</taxon>
        <taxon>Coleoptera</taxon>
        <taxon>Polyphaga</taxon>
        <taxon>Cucujiformia</taxon>
        <taxon>Chrysomeloidea</taxon>
        <taxon>Chrysomelidae</taxon>
        <taxon>Galerucinae</taxon>
        <taxon>Diabroticina</taxon>
        <taxon>Diabroticites</taxon>
        <taxon>Diabrotica</taxon>
    </lineage>
</organism>
<protein>
    <recommendedName>
        <fullName evidence="6">SAP domain-containing protein</fullName>
    </recommendedName>
</protein>
<dbReference type="Pfam" id="PF19256">
    <property type="entry name" value="LAIKA"/>
    <property type="match status" value="1"/>
</dbReference>
<evidence type="ECO:0000256" key="2">
    <source>
        <dbReference type="ARBA" id="ARBA00022490"/>
    </source>
</evidence>
<dbReference type="SUPFAM" id="SSF68906">
    <property type="entry name" value="SAP domain"/>
    <property type="match status" value="1"/>
</dbReference>
<keyword evidence="2" id="KW-0963">Cytoplasm</keyword>
<evidence type="ECO:0000313" key="7">
    <source>
        <dbReference type="EMBL" id="CAH1283996.1"/>
    </source>
</evidence>
<dbReference type="PANTHER" id="PTHR14304:SF11">
    <property type="entry name" value="SAP DOMAIN-CONTAINING PROTEIN"/>
    <property type="match status" value="1"/>
</dbReference>
<comment type="subcellular location">
    <subcellularLocation>
        <location evidence="1">Cytoplasm</location>
    </subcellularLocation>
</comment>
<feature type="domain" description="SAP" evidence="6">
    <location>
        <begin position="566"/>
        <end position="600"/>
    </location>
</feature>
<dbReference type="OrthoDB" id="21006at2759"/>
<dbReference type="Gene3D" id="1.10.720.30">
    <property type="entry name" value="SAP domain"/>
    <property type="match status" value="1"/>
</dbReference>
<keyword evidence="3" id="KW-0597">Phosphoprotein</keyword>
<evidence type="ECO:0000256" key="4">
    <source>
        <dbReference type="ARBA" id="ARBA00023054"/>
    </source>
</evidence>
<dbReference type="GO" id="GO:0005737">
    <property type="term" value="C:cytoplasm"/>
    <property type="evidence" value="ECO:0007669"/>
    <property type="project" value="UniProtKB-SubCell"/>
</dbReference>
<feature type="compositionally biased region" description="Basic residues" evidence="5">
    <location>
        <begin position="241"/>
        <end position="262"/>
    </location>
</feature>
<feature type="compositionally biased region" description="Basic and acidic residues" evidence="5">
    <location>
        <begin position="550"/>
        <end position="564"/>
    </location>
</feature>
<name>A0A9P0GVU2_DIABA</name>
<feature type="compositionally biased region" description="Basic and acidic residues" evidence="5">
    <location>
        <begin position="725"/>
        <end position="749"/>
    </location>
</feature>
<dbReference type="InterPro" id="IPR025223">
    <property type="entry name" value="S1-like_RNA-bd_dom"/>
</dbReference>
<reference evidence="7" key="1">
    <citation type="submission" date="2022-01" db="EMBL/GenBank/DDBJ databases">
        <authorList>
            <person name="King R."/>
        </authorList>
    </citation>
    <scope>NUCLEOTIDE SEQUENCE</scope>
</reference>
<proteinExistence type="predicted"/>